<dbReference type="AlphaFoldDB" id="A0A413YMV6"/>
<sequence>MCHIWHSNREEVRKHMIKRTISGMIGAGSLAHNRRDFVAENVDPKRTQYNICYRNENLQEVYKELFDEAVERYNVGKRNDRKITNYYEKIRLGKQEKLFHEVIFQIGNCGDMAVGTEEGELAVKILDEFLKDFEKRNPTLRLFNCYLHLDESTPHLHVDFVPYVSGWTGKGMDTKVSLKQALKSLGFPGGSKRDTELNQWINHEKEVLSEVAKKYGIEWEQKGTHEEHLDVYNFKKKERKKEVQALEQEKEYLTAENESLAFKISEVKADIEKLEDEKLQFKKDKDAVEKRAKKAETELKKLEDRREFLQPVMDNVSKEIKEYGMIKTFLPEATALERAVTYRDKKIKPLFIEMKNKIGAMAAQVKELTRERDSWKSKFQKKKQEHEKTKKELAEVQKDYQKLSSEKEILQGLADRYNRLLRMLGKDMVERLVQDDIRMQAELEAKKQQAQMPKKISDRIPWAKERSEEHNAQIKKNKAKYRGMEL</sequence>
<accession>A0A413YMV6</accession>
<name>A0A413YMV6_9FIRM</name>
<keyword evidence="2" id="KW-0175">Coiled coil</keyword>
<dbReference type="CDD" id="cd17242">
    <property type="entry name" value="MobM_relaxase"/>
    <property type="match status" value="1"/>
</dbReference>
<protein>
    <submittedName>
        <fullName evidence="4">Recombinase</fullName>
    </submittedName>
</protein>
<evidence type="ECO:0000313" key="4">
    <source>
        <dbReference type="EMBL" id="RHC09765.1"/>
    </source>
</evidence>
<feature type="coiled-coil region" evidence="2">
    <location>
        <begin position="365"/>
        <end position="413"/>
    </location>
</feature>
<dbReference type="EMBL" id="QSHK01000002">
    <property type="protein sequence ID" value="RHC09765.1"/>
    <property type="molecule type" value="Genomic_DNA"/>
</dbReference>
<comment type="similarity">
    <text evidence="1">Belongs to the plasmid mobilization pre family.</text>
</comment>
<feature type="compositionally biased region" description="Basic residues" evidence="3">
    <location>
        <begin position="473"/>
        <end position="486"/>
    </location>
</feature>
<feature type="coiled-coil region" evidence="2">
    <location>
        <begin position="229"/>
        <end position="305"/>
    </location>
</feature>
<evidence type="ECO:0000256" key="2">
    <source>
        <dbReference type="SAM" id="Coils"/>
    </source>
</evidence>
<dbReference type="Gene3D" id="3.30.930.30">
    <property type="match status" value="1"/>
</dbReference>
<gene>
    <name evidence="4" type="ORF">DW860_05415</name>
</gene>
<comment type="caution">
    <text evidence="4">The sequence shown here is derived from an EMBL/GenBank/DDBJ whole genome shotgun (WGS) entry which is preliminary data.</text>
</comment>
<feature type="region of interest" description="Disordered" evidence="3">
    <location>
        <begin position="466"/>
        <end position="486"/>
    </location>
</feature>
<reference evidence="4 5" key="1">
    <citation type="submission" date="2018-08" db="EMBL/GenBank/DDBJ databases">
        <title>A genome reference for cultivated species of the human gut microbiota.</title>
        <authorList>
            <person name="Zou Y."/>
            <person name="Xue W."/>
            <person name="Luo G."/>
        </authorList>
    </citation>
    <scope>NUCLEOTIDE SEQUENCE [LARGE SCALE GENOMIC DNA]</scope>
    <source>
        <strain evidence="4 5">AM37-5</strain>
    </source>
</reference>
<organism evidence="4 5">
    <name type="scientific">Dorea formicigenerans</name>
    <dbReference type="NCBI Taxonomy" id="39486"/>
    <lineage>
        <taxon>Bacteria</taxon>
        <taxon>Bacillati</taxon>
        <taxon>Bacillota</taxon>
        <taxon>Clostridia</taxon>
        <taxon>Lachnospirales</taxon>
        <taxon>Lachnospiraceae</taxon>
        <taxon>Dorea</taxon>
    </lineage>
</organism>
<evidence type="ECO:0000256" key="1">
    <source>
        <dbReference type="ARBA" id="ARBA00010657"/>
    </source>
</evidence>
<dbReference type="GO" id="GO:0006310">
    <property type="term" value="P:DNA recombination"/>
    <property type="evidence" value="ECO:0007669"/>
    <property type="project" value="InterPro"/>
</dbReference>
<dbReference type="Proteomes" id="UP000284742">
    <property type="component" value="Unassembled WGS sequence"/>
</dbReference>
<dbReference type="InterPro" id="IPR001668">
    <property type="entry name" value="Mob_Pre"/>
</dbReference>
<dbReference type="GO" id="GO:0003677">
    <property type="term" value="F:DNA binding"/>
    <property type="evidence" value="ECO:0007669"/>
    <property type="project" value="InterPro"/>
</dbReference>
<dbReference type="Pfam" id="PF01076">
    <property type="entry name" value="Mob_Pre"/>
    <property type="match status" value="1"/>
</dbReference>
<proteinExistence type="inferred from homology"/>
<evidence type="ECO:0000313" key="5">
    <source>
        <dbReference type="Proteomes" id="UP000284742"/>
    </source>
</evidence>
<evidence type="ECO:0000256" key="3">
    <source>
        <dbReference type="SAM" id="MobiDB-lite"/>
    </source>
</evidence>